<dbReference type="RefSeq" id="WP_301198575.1">
    <property type="nucleotide sequence ID" value="NZ_JAPDPI010000009.1"/>
</dbReference>
<accession>A0AAE3MD62</accession>
<dbReference type="PANTHER" id="PTHR43711:SF26">
    <property type="entry name" value="SENSOR HISTIDINE KINASE RCSC"/>
    <property type="match status" value="1"/>
</dbReference>
<dbReference type="SUPFAM" id="SSF55874">
    <property type="entry name" value="ATPase domain of HSP90 chaperone/DNA topoisomerase II/histidine kinase"/>
    <property type="match status" value="1"/>
</dbReference>
<evidence type="ECO:0000256" key="3">
    <source>
        <dbReference type="ARBA" id="ARBA00022553"/>
    </source>
</evidence>
<keyword evidence="5 9" id="KW-0418">Kinase</keyword>
<feature type="coiled-coil region" evidence="7">
    <location>
        <begin position="185"/>
        <end position="219"/>
    </location>
</feature>
<dbReference type="AlphaFoldDB" id="A0AAE3MD62"/>
<evidence type="ECO:0000259" key="8">
    <source>
        <dbReference type="PROSITE" id="PS50109"/>
    </source>
</evidence>
<comment type="caution">
    <text evidence="9">The sequence shown here is derived from an EMBL/GenBank/DDBJ whole genome shotgun (WGS) entry which is preliminary data.</text>
</comment>
<evidence type="ECO:0000256" key="2">
    <source>
        <dbReference type="ARBA" id="ARBA00012438"/>
    </source>
</evidence>
<dbReference type="SUPFAM" id="SSF55781">
    <property type="entry name" value="GAF domain-like"/>
    <property type="match status" value="1"/>
</dbReference>
<dbReference type="Gene3D" id="3.30.565.10">
    <property type="entry name" value="Histidine kinase-like ATPase, C-terminal domain"/>
    <property type="match status" value="1"/>
</dbReference>
<evidence type="ECO:0000256" key="7">
    <source>
        <dbReference type="SAM" id="Coils"/>
    </source>
</evidence>
<dbReference type="GO" id="GO:0000155">
    <property type="term" value="F:phosphorelay sensor kinase activity"/>
    <property type="evidence" value="ECO:0007669"/>
    <property type="project" value="InterPro"/>
</dbReference>
<evidence type="ECO:0000313" key="9">
    <source>
        <dbReference type="EMBL" id="MCW3805261.1"/>
    </source>
</evidence>
<evidence type="ECO:0000313" key="10">
    <source>
        <dbReference type="Proteomes" id="UP001207408"/>
    </source>
</evidence>
<proteinExistence type="predicted"/>
<dbReference type="SUPFAM" id="SSF47384">
    <property type="entry name" value="Homodimeric domain of signal transducing histidine kinase"/>
    <property type="match status" value="1"/>
</dbReference>
<evidence type="ECO:0000256" key="5">
    <source>
        <dbReference type="ARBA" id="ARBA00022777"/>
    </source>
</evidence>
<comment type="catalytic activity">
    <reaction evidence="1">
        <text>ATP + protein L-histidine = ADP + protein N-phospho-L-histidine.</text>
        <dbReference type="EC" id="2.7.13.3"/>
    </reaction>
</comment>
<keyword evidence="7" id="KW-0175">Coiled coil</keyword>
<keyword evidence="3" id="KW-0597">Phosphoprotein</keyword>
<dbReference type="InterPro" id="IPR029016">
    <property type="entry name" value="GAF-like_dom_sf"/>
</dbReference>
<evidence type="ECO:0000256" key="1">
    <source>
        <dbReference type="ARBA" id="ARBA00000085"/>
    </source>
</evidence>
<dbReference type="InterPro" id="IPR050736">
    <property type="entry name" value="Sensor_HK_Regulatory"/>
</dbReference>
<keyword evidence="4" id="KW-0808">Transferase</keyword>
<dbReference type="InterPro" id="IPR036890">
    <property type="entry name" value="HATPase_C_sf"/>
</dbReference>
<dbReference type="InterPro" id="IPR004358">
    <property type="entry name" value="Sig_transdc_His_kin-like_C"/>
</dbReference>
<dbReference type="SMART" id="SM00388">
    <property type="entry name" value="HisKA"/>
    <property type="match status" value="1"/>
</dbReference>
<dbReference type="EC" id="2.7.13.3" evidence="2"/>
<dbReference type="CDD" id="cd00082">
    <property type="entry name" value="HisKA"/>
    <property type="match status" value="1"/>
</dbReference>
<dbReference type="InterPro" id="IPR005467">
    <property type="entry name" value="His_kinase_dom"/>
</dbReference>
<dbReference type="Gene3D" id="1.10.287.130">
    <property type="match status" value="1"/>
</dbReference>
<dbReference type="InterPro" id="IPR036097">
    <property type="entry name" value="HisK_dim/P_sf"/>
</dbReference>
<dbReference type="PROSITE" id="PS50109">
    <property type="entry name" value="HIS_KIN"/>
    <property type="match status" value="1"/>
</dbReference>
<dbReference type="EMBL" id="JAPDPI010000009">
    <property type="protein sequence ID" value="MCW3805261.1"/>
    <property type="molecule type" value="Genomic_DNA"/>
</dbReference>
<feature type="domain" description="Histidine kinase" evidence="8">
    <location>
        <begin position="226"/>
        <end position="446"/>
    </location>
</feature>
<evidence type="ECO:0000256" key="4">
    <source>
        <dbReference type="ARBA" id="ARBA00022679"/>
    </source>
</evidence>
<dbReference type="InterPro" id="IPR003661">
    <property type="entry name" value="HisK_dim/P_dom"/>
</dbReference>
<dbReference type="Proteomes" id="UP001207408">
    <property type="component" value="Unassembled WGS sequence"/>
</dbReference>
<evidence type="ECO:0000256" key="6">
    <source>
        <dbReference type="ARBA" id="ARBA00023012"/>
    </source>
</evidence>
<organism evidence="9 10">
    <name type="scientific">Plebeiibacterium marinum</name>
    <dbReference type="NCBI Taxonomy" id="2992111"/>
    <lineage>
        <taxon>Bacteria</taxon>
        <taxon>Pseudomonadati</taxon>
        <taxon>Bacteroidota</taxon>
        <taxon>Bacteroidia</taxon>
        <taxon>Marinilabiliales</taxon>
        <taxon>Marinilabiliaceae</taxon>
        <taxon>Plebeiibacterium</taxon>
    </lineage>
</organism>
<dbReference type="PRINTS" id="PR00344">
    <property type="entry name" value="BCTRLSENSOR"/>
</dbReference>
<keyword evidence="10" id="KW-1185">Reference proteome</keyword>
<dbReference type="SMART" id="SM00387">
    <property type="entry name" value="HATPase_c"/>
    <property type="match status" value="1"/>
</dbReference>
<name>A0AAE3MD62_9BACT</name>
<dbReference type="Gene3D" id="3.30.450.40">
    <property type="match status" value="1"/>
</dbReference>
<protein>
    <recommendedName>
        <fullName evidence="2">histidine kinase</fullName>
        <ecNumber evidence="2">2.7.13.3</ecNumber>
    </recommendedName>
</protein>
<dbReference type="Pfam" id="PF02518">
    <property type="entry name" value="HATPase_c"/>
    <property type="match status" value="1"/>
</dbReference>
<dbReference type="SMART" id="SM00065">
    <property type="entry name" value="GAF"/>
    <property type="match status" value="1"/>
</dbReference>
<gene>
    <name evidence="9" type="ORF">OM074_06455</name>
</gene>
<keyword evidence="6" id="KW-0902">Two-component regulatory system</keyword>
<reference evidence="9" key="1">
    <citation type="submission" date="2022-10" db="EMBL/GenBank/DDBJ databases">
        <authorList>
            <person name="Yu W.X."/>
        </authorList>
    </citation>
    <scope>NUCLEOTIDE SEQUENCE</scope>
    <source>
        <strain evidence="9">D04</strain>
    </source>
</reference>
<dbReference type="PANTHER" id="PTHR43711">
    <property type="entry name" value="TWO-COMPONENT HISTIDINE KINASE"/>
    <property type="match status" value="1"/>
</dbReference>
<dbReference type="Pfam" id="PF00512">
    <property type="entry name" value="HisKA"/>
    <property type="match status" value="1"/>
</dbReference>
<dbReference type="InterPro" id="IPR003594">
    <property type="entry name" value="HATPase_dom"/>
</dbReference>
<sequence>MKNPDKIFNNNKIELDNDLYSCIVDLFSPENQFVGESFFTNAIQKLIKHISADFVFIARINEVEESLESVAICDRKDILPQISFPKKGSLCEKVIDNKCPTFIENLNQNQILNDFFKNKQIKAYLAVPLYGSDHEPIGVLSALFQSEIRNLKRPESLMYMFSSRIGTELEHMESERELKRRNLELLVFKEELIKKNEELDKINNQLKAAKLKAEESNMLKSSFLANLSHEIRTPMNAIIGFTELLKSNTLNPEERTEYLDIVHQNGNQLMRVMDAIIDISKLQAKAYVEPKKVVLLNKTFASLKYAFSKEIEACRKPIELKLFLDANDGDDEIYTHPEALYKVFEHLLDNAVKFTREGEIILGYIIYDDYYEFFIKDTGVGIPEGEEEKIFDLFRQADLNNTREFEGNGVGLSIVKKYVEIMQGRVWAETNQDKGALFKIQLPKFTD</sequence>
<dbReference type="InterPro" id="IPR003018">
    <property type="entry name" value="GAF"/>
</dbReference>